<evidence type="ECO:0000313" key="2">
    <source>
        <dbReference type="Proteomes" id="UP000288216"/>
    </source>
</evidence>
<proteinExistence type="predicted"/>
<organism evidence="1 2">
    <name type="scientific">Scyliorhinus torazame</name>
    <name type="common">Cloudy catshark</name>
    <name type="synonym">Catulus torazame</name>
    <dbReference type="NCBI Taxonomy" id="75743"/>
    <lineage>
        <taxon>Eukaryota</taxon>
        <taxon>Metazoa</taxon>
        <taxon>Chordata</taxon>
        <taxon>Craniata</taxon>
        <taxon>Vertebrata</taxon>
        <taxon>Chondrichthyes</taxon>
        <taxon>Elasmobranchii</taxon>
        <taxon>Galeomorphii</taxon>
        <taxon>Galeoidea</taxon>
        <taxon>Carcharhiniformes</taxon>
        <taxon>Scyliorhinidae</taxon>
        <taxon>Scyliorhinus</taxon>
    </lineage>
</organism>
<keyword evidence="2" id="KW-1185">Reference proteome</keyword>
<reference evidence="1 2" key="1">
    <citation type="journal article" date="2018" name="Nat. Ecol. Evol.">
        <title>Shark genomes provide insights into elasmobranch evolution and the origin of vertebrates.</title>
        <authorList>
            <person name="Hara Y"/>
            <person name="Yamaguchi K"/>
            <person name="Onimaru K"/>
            <person name="Kadota M"/>
            <person name="Koyanagi M"/>
            <person name="Keeley SD"/>
            <person name="Tatsumi K"/>
            <person name="Tanaka K"/>
            <person name="Motone F"/>
            <person name="Kageyama Y"/>
            <person name="Nozu R"/>
            <person name="Adachi N"/>
            <person name="Nishimura O"/>
            <person name="Nakagawa R"/>
            <person name="Tanegashima C"/>
            <person name="Kiyatake I"/>
            <person name="Matsumoto R"/>
            <person name="Murakumo K"/>
            <person name="Nishida K"/>
            <person name="Terakita A"/>
            <person name="Kuratani S"/>
            <person name="Sato K"/>
            <person name="Hyodo S Kuraku.S."/>
        </authorList>
    </citation>
    <scope>NUCLEOTIDE SEQUENCE [LARGE SCALE GENOMIC DNA]</scope>
</reference>
<accession>A0A401NZL9</accession>
<gene>
    <name evidence="1" type="ORF">scyTo_0011990</name>
</gene>
<comment type="caution">
    <text evidence="1">The sequence shown here is derived from an EMBL/GenBank/DDBJ whole genome shotgun (WGS) entry which is preliminary data.</text>
</comment>
<evidence type="ECO:0000313" key="1">
    <source>
        <dbReference type="EMBL" id="GCB66309.1"/>
    </source>
</evidence>
<protein>
    <submittedName>
        <fullName evidence="1">Uncharacterized protein</fullName>
    </submittedName>
</protein>
<dbReference type="Proteomes" id="UP000288216">
    <property type="component" value="Unassembled WGS sequence"/>
</dbReference>
<name>A0A401NZL9_SCYTO</name>
<sequence>MSQIKVSILPKVVCHGGRKRKDYNSQRDETLFPASDSRRAALHLQPTTPGVQRAGYSVRVPACSPPPLAYNSRRAAPHGQPAVSRSAVKRGDFRQRGGGWRWSQCRCWPPGCGALPRLTRACARRSRHEGENRASLAELCARLDTSWIH</sequence>
<dbReference type="AlphaFoldDB" id="A0A401NZL9"/>
<dbReference type="EMBL" id="BFAA01005652">
    <property type="protein sequence ID" value="GCB66309.1"/>
    <property type="molecule type" value="Genomic_DNA"/>
</dbReference>